<evidence type="ECO:0000259" key="3">
    <source>
        <dbReference type="Pfam" id="PF00534"/>
    </source>
</evidence>
<gene>
    <name evidence="4" type="ORF">AGRA3207_001340</name>
</gene>
<protein>
    <submittedName>
        <fullName evidence="4">Glycosyltransferase family 4 protein</fullName>
    </submittedName>
</protein>
<dbReference type="Proteomes" id="UP001049518">
    <property type="component" value="Chromosome"/>
</dbReference>
<sequence length="378" mass="39582">MGELRVRAVTRDGAVAAVAADGICVVVPGDVDDDTAPSGGNVYDRRLCRGLASAGRPVRELAVPGAWPRPDHRDREALDRALAGLPDGSVVLLDGLVACGVPGVVVPHADRLRLAVLVHLPLADETGLPDHVAADLDARERAVLRAATAVIATSPWARGRLIEHHGLAPGRVHAVQPGTEPAPLATGTDGASRLLCVASLTPRKGHDLLVEALAAVAHLPWSCELTGPLDRDPGHVTRLRRLIGRHRLGDRVRLTGPKTGPRLAAAYAAADLAVLASRAETYGMVVTEALARGVPVLATAVDGVPETVGRDPSGAVPGLLVPPGDPGALAAALRHWLVEPDLRSRLRTTARRRRATLRGWDETSRRMAAVLDGLGEGR</sequence>
<dbReference type="EMBL" id="CP059572">
    <property type="protein sequence ID" value="QXJ20600.1"/>
    <property type="molecule type" value="Genomic_DNA"/>
</dbReference>
<proteinExistence type="predicted"/>
<evidence type="ECO:0000313" key="4">
    <source>
        <dbReference type="EMBL" id="QXJ20600.1"/>
    </source>
</evidence>
<evidence type="ECO:0000256" key="2">
    <source>
        <dbReference type="ARBA" id="ARBA00022679"/>
    </source>
</evidence>
<evidence type="ECO:0000256" key="1">
    <source>
        <dbReference type="ARBA" id="ARBA00022676"/>
    </source>
</evidence>
<accession>A0ABX8QP78</accession>
<reference evidence="4" key="1">
    <citation type="submission" date="2020-07" db="EMBL/GenBank/DDBJ databases">
        <authorList>
            <person name="Tarantini F.S."/>
            <person name="Hong K.W."/>
            <person name="Chan K.G."/>
        </authorList>
    </citation>
    <scope>NUCLEOTIDE SEQUENCE</scope>
    <source>
        <strain evidence="4">32-07</strain>
    </source>
</reference>
<keyword evidence="2" id="KW-0808">Transferase</keyword>
<keyword evidence="5" id="KW-1185">Reference proteome</keyword>
<dbReference type="Pfam" id="PF00534">
    <property type="entry name" value="Glycos_transf_1"/>
    <property type="match status" value="1"/>
</dbReference>
<dbReference type="Gene3D" id="3.40.50.2000">
    <property type="entry name" value="Glycogen Phosphorylase B"/>
    <property type="match status" value="2"/>
</dbReference>
<dbReference type="InterPro" id="IPR001296">
    <property type="entry name" value="Glyco_trans_1"/>
</dbReference>
<dbReference type="PANTHER" id="PTHR12526:SF510">
    <property type="entry name" value="D-INOSITOL 3-PHOSPHATE GLYCOSYLTRANSFERASE"/>
    <property type="match status" value="1"/>
</dbReference>
<dbReference type="SUPFAM" id="SSF53756">
    <property type="entry name" value="UDP-Glycosyltransferase/glycogen phosphorylase"/>
    <property type="match status" value="1"/>
</dbReference>
<feature type="domain" description="Glycosyl transferase family 1" evidence="3">
    <location>
        <begin position="193"/>
        <end position="353"/>
    </location>
</feature>
<organism evidence="4 5">
    <name type="scientific">Actinomadura graeca</name>
    <dbReference type="NCBI Taxonomy" id="2750812"/>
    <lineage>
        <taxon>Bacteria</taxon>
        <taxon>Bacillati</taxon>
        <taxon>Actinomycetota</taxon>
        <taxon>Actinomycetes</taxon>
        <taxon>Streptosporangiales</taxon>
        <taxon>Thermomonosporaceae</taxon>
        <taxon>Actinomadura</taxon>
    </lineage>
</organism>
<dbReference type="CDD" id="cd03801">
    <property type="entry name" value="GT4_PimA-like"/>
    <property type="match status" value="1"/>
</dbReference>
<keyword evidence="1" id="KW-0328">Glycosyltransferase</keyword>
<name>A0ABX8QP78_9ACTN</name>
<evidence type="ECO:0000313" key="5">
    <source>
        <dbReference type="Proteomes" id="UP001049518"/>
    </source>
</evidence>
<dbReference type="PANTHER" id="PTHR12526">
    <property type="entry name" value="GLYCOSYLTRANSFERASE"/>
    <property type="match status" value="1"/>
</dbReference>